<dbReference type="Proteomes" id="UP001549162">
    <property type="component" value="Unassembled WGS sequence"/>
</dbReference>
<reference evidence="1 2" key="1">
    <citation type="submission" date="2024-06" db="EMBL/GenBank/DDBJ databases">
        <title>Genomic Encyclopedia of Type Strains, Phase IV (KMG-IV): sequencing the most valuable type-strain genomes for metagenomic binning, comparative biology and taxonomic classification.</title>
        <authorList>
            <person name="Goeker M."/>
        </authorList>
    </citation>
    <scope>NUCLEOTIDE SEQUENCE [LARGE SCALE GENOMIC DNA]</scope>
    <source>
        <strain evidence="1 2">DSM 21460</strain>
    </source>
</reference>
<dbReference type="EMBL" id="JBEPMA010000016">
    <property type="protein sequence ID" value="MET3618119.1"/>
    <property type="molecule type" value="Genomic_DNA"/>
</dbReference>
<protein>
    <submittedName>
        <fullName evidence="1">Uncharacterized protein</fullName>
    </submittedName>
</protein>
<proteinExistence type="predicted"/>
<keyword evidence="2" id="KW-1185">Reference proteome</keyword>
<organism evidence="1 2">
    <name type="scientific">Peptoniphilus olsenii</name>
    <dbReference type="NCBI Taxonomy" id="411570"/>
    <lineage>
        <taxon>Bacteria</taxon>
        <taxon>Bacillati</taxon>
        <taxon>Bacillota</taxon>
        <taxon>Tissierellia</taxon>
        <taxon>Tissierellales</taxon>
        <taxon>Peptoniphilaceae</taxon>
        <taxon>Peptoniphilus</taxon>
    </lineage>
</organism>
<gene>
    <name evidence="1" type="ORF">ABID14_001754</name>
</gene>
<evidence type="ECO:0000313" key="2">
    <source>
        <dbReference type="Proteomes" id="UP001549162"/>
    </source>
</evidence>
<sequence length="40" mass="4692">MNLLHNFFIASIFQDFDNPMDENKDLAISPIIIELKKDIK</sequence>
<accession>A0ABV2JBF3</accession>
<name>A0ABV2JBF3_9FIRM</name>
<dbReference type="RefSeq" id="WP_354369167.1">
    <property type="nucleotide sequence ID" value="NZ_JBEPMA010000016.1"/>
</dbReference>
<evidence type="ECO:0000313" key="1">
    <source>
        <dbReference type="EMBL" id="MET3618119.1"/>
    </source>
</evidence>
<comment type="caution">
    <text evidence="1">The sequence shown here is derived from an EMBL/GenBank/DDBJ whole genome shotgun (WGS) entry which is preliminary data.</text>
</comment>